<proteinExistence type="inferred from homology"/>
<comment type="catalytic activity">
    <reaction evidence="5">
        <text>a 2'-deoxyribonucleoside 5'-diphosphate + [thioredoxin]-disulfide + H2O = a ribonucleoside 5'-diphosphate + [thioredoxin]-dithiol</text>
        <dbReference type="Rhea" id="RHEA:23252"/>
        <dbReference type="Rhea" id="RHEA-COMP:10698"/>
        <dbReference type="Rhea" id="RHEA-COMP:10700"/>
        <dbReference type="ChEBI" id="CHEBI:15377"/>
        <dbReference type="ChEBI" id="CHEBI:29950"/>
        <dbReference type="ChEBI" id="CHEBI:50058"/>
        <dbReference type="ChEBI" id="CHEBI:57930"/>
        <dbReference type="ChEBI" id="CHEBI:73316"/>
        <dbReference type="EC" id="1.17.4.1"/>
    </reaction>
</comment>
<evidence type="ECO:0000259" key="7">
    <source>
        <dbReference type="Pfam" id="PF12637"/>
    </source>
</evidence>
<sequence length="151" mass="16063">MTDRPNDDVRRISSDDGSNWSHTHHREALSARRRSETLSFWHLGTRYHATVGFYDDGRPGEVFLDAAKAGTEREAIARDAAVTVSLALQFGAPLDTIRRAMTREGSGAAAGAMGVLLDMIAAGPPPADIPPPGTRGALAETLERLTDGGAP</sequence>
<evidence type="ECO:0000256" key="6">
    <source>
        <dbReference type="SAM" id="MobiDB-lite"/>
    </source>
</evidence>
<dbReference type="EC" id="1.17.4.1" evidence="2"/>
<feature type="domain" description="TSCPD" evidence="7">
    <location>
        <begin position="43"/>
        <end position="108"/>
    </location>
</feature>
<feature type="compositionally biased region" description="Basic and acidic residues" evidence="6">
    <location>
        <begin position="1"/>
        <end position="14"/>
    </location>
</feature>
<keyword evidence="3" id="KW-0237">DNA synthesis</keyword>
<protein>
    <recommendedName>
        <fullName evidence="2">ribonucleoside-diphosphate reductase</fullName>
        <ecNumber evidence="2">1.17.4.1</ecNumber>
    </recommendedName>
</protein>
<dbReference type="Pfam" id="PF12637">
    <property type="entry name" value="TSCPD"/>
    <property type="match status" value="1"/>
</dbReference>
<keyword evidence="9" id="KW-1185">Reference proteome</keyword>
<evidence type="ECO:0000256" key="1">
    <source>
        <dbReference type="ARBA" id="ARBA00007405"/>
    </source>
</evidence>
<evidence type="ECO:0000313" key="9">
    <source>
        <dbReference type="Proteomes" id="UP001597171"/>
    </source>
</evidence>
<evidence type="ECO:0000256" key="5">
    <source>
        <dbReference type="ARBA" id="ARBA00047754"/>
    </source>
</evidence>
<dbReference type="InterPro" id="IPR024434">
    <property type="entry name" value="TSCPD_dom"/>
</dbReference>
<comment type="caution">
    <text evidence="8">The sequence shown here is derived from an EMBL/GenBank/DDBJ whole genome shotgun (WGS) entry which is preliminary data.</text>
</comment>
<feature type="region of interest" description="Disordered" evidence="6">
    <location>
        <begin position="1"/>
        <end position="28"/>
    </location>
</feature>
<dbReference type="Proteomes" id="UP001597171">
    <property type="component" value="Unassembled WGS sequence"/>
</dbReference>
<evidence type="ECO:0000256" key="4">
    <source>
        <dbReference type="ARBA" id="ARBA00022741"/>
    </source>
</evidence>
<dbReference type="RefSeq" id="WP_378773966.1">
    <property type="nucleotide sequence ID" value="NZ_JBHTMX010000006.1"/>
</dbReference>
<accession>A0ABW3Z3J8</accession>
<comment type="similarity">
    <text evidence="1">Belongs to the ribonucleoside diphosphate reductase class-2 family.</text>
</comment>
<reference evidence="9" key="1">
    <citation type="journal article" date="2019" name="Int. J. Syst. Evol. Microbiol.">
        <title>The Global Catalogue of Microorganisms (GCM) 10K type strain sequencing project: providing services to taxonomists for standard genome sequencing and annotation.</title>
        <authorList>
            <consortium name="The Broad Institute Genomics Platform"/>
            <consortium name="The Broad Institute Genome Sequencing Center for Infectious Disease"/>
            <person name="Wu L."/>
            <person name="Ma J."/>
        </authorList>
    </citation>
    <scope>NUCLEOTIDE SEQUENCE [LARGE SCALE GENOMIC DNA]</scope>
    <source>
        <strain evidence="9">CCUG 61696</strain>
    </source>
</reference>
<evidence type="ECO:0000313" key="8">
    <source>
        <dbReference type="EMBL" id="MFD1330774.1"/>
    </source>
</evidence>
<keyword evidence="4" id="KW-0547">Nucleotide-binding</keyword>
<evidence type="ECO:0000256" key="3">
    <source>
        <dbReference type="ARBA" id="ARBA00022634"/>
    </source>
</evidence>
<dbReference type="EMBL" id="JBHTMX010000006">
    <property type="protein sequence ID" value="MFD1330774.1"/>
    <property type="molecule type" value="Genomic_DNA"/>
</dbReference>
<evidence type="ECO:0000256" key="2">
    <source>
        <dbReference type="ARBA" id="ARBA00012274"/>
    </source>
</evidence>
<gene>
    <name evidence="8" type="ORF">ACFQ4O_02050</name>
</gene>
<name>A0ABW3Z3J8_9HYPH</name>
<organism evidence="8 9">
    <name type="scientific">Methylopila musalis</name>
    <dbReference type="NCBI Taxonomy" id="1134781"/>
    <lineage>
        <taxon>Bacteria</taxon>
        <taxon>Pseudomonadati</taxon>
        <taxon>Pseudomonadota</taxon>
        <taxon>Alphaproteobacteria</taxon>
        <taxon>Hyphomicrobiales</taxon>
        <taxon>Methylopilaceae</taxon>
        <taxon>Methylopila</taxon>
    </lineage>
</organism>